<dbReference type="eggNOG" id="COG3911">
    <property type="taxonomic scope" value="Bacteria"/>
</dbReference>
<dbReference type="InterPro" id="IPR027417">
    <property type="entry name" value="P-loop_NTPase"/>
</dbReference>
<name>Q24MU3_DESHY</name>
<dbReference type="KEGG" id="dsy:DSY4860"/>
<feature type="coiled-coil region" evidence="1">
    <location>
        <begin position="134"/>
        <end position="161"/>
    </location>
</feature>
<gene>
    <name evidence="2" type="ordered locus">DSY4860</name>
</gene>
<dbReference type="Proteomes" id="UP000001946">
    <property type="component" value="Chromosome"/>
</dbReference>
<evidence type="ECO:0000256" key="1">
    <source>
        <dbReference type="SAM" id="Coils"/>
    </source>
</evidence>
<protein>
    <recommendedName>
        <fullName evidence="4">ATPase</fullName>
    </recommendedName>
</protein>
<reference evidence="2 3" key="1">
    <citation type="journal article" date="2006" name="J. Bacteriol.">
        <title>Complete genome sequence of the dehalorespiring bacterium Desulfitobacterium hafniense Y51 and comparison with Dehalococcoides ethenogenes 195.</title>
        <authorList>
            <person name="Nonaka H."/>
            <person name="Keresztes G."/>
            <person name="Shinoda Y."/>
            <person name="Ikenaga Y."/>
            <person name="Abe M."/>
            <person name="Naito K."/>
            <person name="Inatomi K."/>
            <person name="Furukawa K."/>
            <person name="Inui M."/>
            <person name="Yukawa H."/>
        </authorList>
    </citation>
    <scope>NUCLEOTIDE SEQUENCE [LARGE SCALE GENOMIC DNA]</scope>
    <source>
        <strain evidence="2 3">Y51</strain>
    </source>
</reference>
<proteinExistence type="predicted"/>
<accession>Q24MU3</accession>
<keyword evidence="1" id="KW-0175">Coiled coil</keyword>
<sequence length="360" mass="41453">MCIHYTASKFQGGKDMGNKPSGRHYFAEGITNRGYISLLPNMMSEWERTYVLMGGPGTGKSTTIKMIGLDLLDRGYEVDFLRSARDPDSMAGVLIRRFNWAILDHYEIAPLHWRAPGVIEHFVDFSKYCNQGKLEQQRLRVLELEEKIKRGQQRIGEILAEEFGGRIRERFYAKADEGRPWLPKLYASDLFKEAKGPWSKAQDALKKIQKSAVQSFFLHGINPEGWLNLAPYFLTDYDQIRFDGEEAHEAMEWVLQEAEQLGQVIDIVLHPLYPDEILGIVFPERNLAIWQGDPEHLEDQGLGCPFSNDLKKALLDTQRLRDKLKAIYTKTVDFDQVDSMKTDLLNSILRDMDKKVHTID</sequence>
<dbReference type="STRING" id="138119.DSY4860"/>
<keyword evidence="3" id="KW-1185">Reference proteome</keyword>
<dbReference type="EMBL" id="AP008230">
    <property type="protein sequence ID" value="BAE86649.1"/>
    <property type="molecule type" value="Genomic_DNA"/>
</dbReference>
<dbReference type="RefSeq" id="WP_011462193.1">
    <property type="nucleotide sequence ID" value="NC_007907.1"/>
</dbReference>
<dbReference type="SUPFAM" id="SSF52540">
    <property type="entry name" value="P-loop containing nucleoside triphosphate hydrolases"/>
    <property type="match status" value="1"/>
</dbReference>
<dbReference type="HOGENOM" id="CLU_793929_0_0_9"/>
<dbReference type="NCBIfam" id="NF005319">
    <property type="entry name" value="PRK06851.1-5"/>
    <property type="match status" value="1"/>
</dbReference>
<evidence type="ECO:0000313" key="3">
    <source>
        <dbReference type="Proteomes" id="UP000001946"/>
    </source>
</evidence>
<evidence type="ECO:0008006" key="4">
    <source>
        <dbReference type="Google" id="ProtNLM"/>
    </source>
</evidence>
<evidence type="ECO:0000313" key="2">
    <source>
        <dbReference type="EMBL" id="BAE86649.1"/>
    </source>
</evidence>
<organism evidence="2 3">
    <name type="scientific">Desulfitobacterium hafniense (strain Y51)</name>
    <dbReference type="NCBI Taxonomy" id="138119"/>
    <lineage>
        <taxon>Bacteria</taxon>
        <taxon>Bacillati</taxon>
        <taxon>Bacillota</taxon>
        <taxon>Clostridia</taxon>
        <taxon>Eubacteriales</taxon>
        <taxon>Desulfitobacteriaceae</taxon>
        <taxon>Desulfitobacterium</taxon>
    </lineage>
</organism>
<dbReference type="AlphaFoldDB" id="Q24MU3"/>